<accession>A0AA39ZRZ9</accession>
<feature type="compositionally biased region" description="Basic and acidic residues" evidence="1">
    <location>
        <begin position="50"/>
        <end position="62"/>
    </location>
</feature>
<dbReference type="AlphaFoldDB" id="A0AA39ZRZ9"/>
<feature type="region of interest" description="Disordered" evidence="1">
    <location>
        <begin position="356"/>
        <end position="386"/>
    </location>
</feature>
<feature type="region of interest" description="Disordered" evidence="1">
    <location>
        <begin position="222"/>
        <end position="260"/>
    </location>
</feature>
<comment type="caution">
    <text evidence="2">The sequence shown here is derived from an EMBL/GenBank/DDBJ whole genome shotgun (WGS) entry which is preliminary data.</text>
</comment>
<feature type="region of interest" description="Disordered" evidence="1">
    <location>
        <begin position="129"/>
        <end position="191"/>
    </location>
</feature>
<feature type="compositionally biased region" description="Basic and acidic residues" evidence="1">
    <location>
        <begin position="156"/>
        <end position="165"/>
    </location>
</feature>
<feature type="region of interest" description="Disordered" evidence="1">
    <location>
        <begin position="1"/>
        <end position="72"/>
    </location>
</feature>
<name>A0AA39ZRZ9_9PEZI</name>
<dbReference type="EMBL" id="JAUKTV010000024">
    <property type="protein sequence ID" value="KAK0702587.1"/>
    <property type="molecule type" value="Genomic_DNA"/>
</dbReference>
<reference evidence="2" key="1">
    <citation type="submission" date="2023-06" db="EMBL/GenBank/DDBJ databases">
        <title>Genome-scale phylogeny and comparative genomics of the fungal order Sordariales.</title>
        <authorList>
            <consortium name="Lawrence Berkeley National Laboratory"/>
            <person name="Hensen N."/>
            <person name="Bonometti L."/>
            <person name="Westerberg I."/>
            <person name="Brannstrom I.O."/>
            <person name="Guillou S."/>
            <person name="Cros-Aarteil S."/>
            <person name="Calhoun S."/>
            <person name="Haridas S."/>
            <person name="Kuo A."/>
            <person name="Mondo S."/>
            <person name="Pangilinan J."/>
            <person name="Riley R."/>
            <person name="Labutti K."/>
            <person name="Andreopoulos B."/>
            <person name="Lipzen A."/>
            <person name="Chen C."/>
            <person name="Yanf M."/>
            <person name="Daum C."/>
            <person name="Ng V."/>
            <person name="Clum A."/>
            <person name="Steindorff A."/>
            <person name="Ohm R."/>
            <person name="Martin F."/>
            <person name="Silar P."/>
            <person name="Natvig D."/>
            <person name="Lalanne C."/>
            <person name="Gautier V."/>
            <person name="Ament-Velasquez S.L."/>
            <person name="Kruys A."/>
            <person name="Hutchinson M.I."/>
            <person name="Powell A.J."/>
            <person name="Barry K."/>
            <person name="Miller A.N."/>
            <person name="Grigoriev I.V."/>
            <person name="Debuchy R."/>
            <person name="Gladieux P."/>
            <person name="Thoren M.H."/>
            <person name="Johannesson H."/>
        </authorList>
    </citation>
    <scope>NUCLEOTIDE SEQUENCE</scope>
    <source>
        <strain evidence="2">CBS 540.89</strain>
    </source>
</reference>
<feature type="region of interest" description="Disordered" evidence="1">
    <location>
        <begin position="474"/>
        <end position="496"/>
    </location>
</feature>
<gene>
    <name evidence="2" type="ORF">B0T21DRAFT_378325</name>
</gene>
<dbReference type="Proteomes" id="UP001172159">
    <property type="component" value="Unassembled WGS sequence"/>
</dbReference>
<feature type="compositionally biased region" description="Basic and acidic residues" evidence="1">
    <location>
        <begin position="16"/>
        <end position="32"/>
    </location>
</feature>
<organism evidence="2 3">
    <name type="scientific">Apiosordaria backusii</name>
    <dbReference type="NCBI Taxonomy" id="314023"/>
    <lineage>
        <taxon>Eukaryota</taxon>
        <taxon>Fungi</taxon>
        <taxon>Dikarya</taxon>
        <taxon>Ascomycota</taxon>
        <taxon>Pezizomycotina</taxon>
        <taxon>Sordariomycetes</taxon>
        <taxon>Sordariomycetidae</taxon>
        <taxon>Sordariales</taxon>
        <taxon>Lasiosphaeriaceae</taxon>
        <taxon>Apiosordaria</taxon>
    </lineage>
</organism>
<evidence type="ECO:0000256" key="1">
    <source>
        <dbReference type="SAM" id="MobiDB-lite"/>
    </source>
</evidence>
<evidence type="ECO:0000313" key="2">
    <source>
        <dbReference type="EMBL" id="KAK0702587.1"/>
    </source>
</evidence>
<sequence length="518" mass="59188">MKMATRRIPNHKKRKVGEGQGRRARSDVERAPKSRPQPVGRQRSQKPQRKPHDTRSTADSHSRTTSPYQSDPAIFKYPSYYLQDYQPHRLRSPDHVQQYQPRHGQYQTDHAQEHRHQSRNYTPYHRQAQNYQPRSRDHHQAQSRSQTPYHYPVQDYRPRRDRNPRTADPSSPPQAGFSSPTYPPPPYDHVHHFSPSPLSTCYSPSTTSTYQVDNLHQAHIHGRSGHFAPSPLSEYHSYGRPPQTEPGDAPMLIPPPRGPSLRILAPQPTRGRRAPDIIVTPPESAPQPAHPTLPLLDMSEEQLSNFWSPWNGTELDDVLANPIERYGSAVRQQRSIFDGSDMSPQEAGVYVESHHQEIPTLRPTSGYRPLPKKSKPLKRKPVAKRRPAQDIEFGKPIYVYREQGGNFLARFVSDLEEISGPVEFRVVEHDDDQTARDLEAGKRVTVKAMSKLGELKVMAVERILEYVNRTHPAELVEPHKPKGPPPTRKTLNPATPSVDELVTYGVPYRSDTSGYYHL</sequence>
<feature type="compositionally biased region" description="Basic residues" evidence="1">
    <location>
        <begin position="1"/>
        <end position="15"/>
    </location>
</feature>
<evidence type="ECO:0000313" key="3">
    <source>
        <dbReference type="Proteomes" id="UP001172159"/>
    </source>
</evidence>
<feature type="compositionally biased region" description="Polar residues" evidence="1">
    <location>
        <begin position="95"/>
        <end position="109"/>
    </location>
</feature>
<proteinExistence type="predicted"/>
<feature type="compositionally biased region" description="Basic residues" evidence="1">
    <location>
        <begin position="370"/>
        <end position="386"/>
    </location>
</feature>
<protein>
    <submittedName>
        <fullName evidence="2">Uncharacterized protein</fullName>
    </submittedName>
</protein>
<feature type="region of interest" description="Disordered" evidence="1">
    <location>
        <begin position="85"/>
        <end position="117"/>
    </location>
</feature>
<keyword evidence="3" id="KW-1185">Reference proteome</keyword>